<sequence length="58" mass="6596">MPEIALIGVGKDNSFGHPSDGTIERLNKIKCKILRTDENGEIELFVNKFQFIDYLTIL</sequence>
<reference evidence="1" key="1">
    <citation type="journal article" date="2013" name="Environ. Microbiol.">
        <title>Microbiota from the distal guts of lean and obese adolescents exhibit partial functional redundancy besides clear differences in community structure.</title>
        <authorList>
            <person name="Ferrer M."/>
            <person name="Ruiz A."/>
            <person name="Lanza F."/>
            <person name="Haange S.B."/>
            <person name="Oberbach A."/>
            <person name="Till H."/>
            <person name="Bargiela R."/>
            <person name="Campoy C."/>
            <person name="Segura M.T."/>
            <person name="Richter M."/>
            <person name="von Bergen M."/>
            <person name="Seifert J."/>
            <person name="Suarez A."/>
        </authorList>
    </citation>
    <scope>NUCLEOTIDE SEQUENCE</scope>
</reference>
<dbReference type="InterPro" id="IPR036866">
    <property type="entry name" value="RibonucZ/Hydroxyglut_hydro"/>
</dbReference>
<organism evidence="1">
    <name type="scientific">human gut metagenome</name>
    <dbReference type="NCBI Taxonomy" id="408170"/>
    <lineage>
        <taxon>unclassified sequences</taxon>
        <taxon>metagenomes</taxon>
        <taxon>organismal metagenomes</taxon>
    </lineage>
</organism>
<dbReference type="EMBL" id="AJWZ01010271">
    <property type="protein sequence ID" value="EKC48944.1"/>
    <property type="molecule type" value="Genomic_DNA"/>
</dbReference>
<dbReference type="Gene3D" id="3.60.15.10">
    <property type="entry name" value="Ribonuclease Z/Hydroxyacylglutathione hydrolase-like"/>
    <property type="match status" value="1"/>
</dbReference>
<name>K1S0T4_9ZZZZ</name>
<dbReference type="AlphaFoldDB" id="K1S0T4"/>
<evidence type="ECO:0000313" key="1">
    <source>
        <dbReference type="EMBL" id="EKC48944.1"/>
    </source>
</evidence>
<accession>K1S0T4</accession>
<proteinExistence type="predicted"/>
<comment type="caution">
    <text evidence="1">The sequence shown here is derived from an EMBL/GenBank/DDBJ whole genome shotgun (WGS) entry which is preliminary data.</text>
</comment>
<protein>
    <submittedName>
        <fullName evidence="1">Competence protein</fullName>
    </submittedName>
</protein>
<gene>
    <name evidence="1" type="ORF">OBE_14899</name>
</gene>